<evidence type="ECO:0000256" key="1">
    <source>
        <dbReference type="PROSITE-ProRule" id="PRU00169"/>
    </source>
</evidence>
<dbReference type="AlphaFoldDB" id="A0ABD5WD69"/>
<keyword evidence="1" id="KW-0597">Phosphoprotein</keyword>
<dbReference type="SMART" id="SM00448">
    <property type="entry name" value="REC"/>
    <property type="match status" value="1"/>
</dbReference>
<dbReference type="InterPro" id="IPR052048">
    <property type="entry name" value="ST_Response_Regulator"/>
</dbReference>
<accession>A0ABD5WD69</accession>
<comment type="caution">
    <text evidence="3">The sequence shown here is derived from an EMBL/GenBank/DDBJ whole genome shotgun (WGS) entry which is preliminary data.</text>
</comment>
<organism evidence="3 4">
    <name type="scientific">Halobaculum lipolyticum</name>
    <dbReference type="NCBI Taxonomy" id="3032001"/>
    <lineage>
        <taxon>Archaea</taxon>
        <taxon>Methanobacteriati</taxon>
        <taxon>Methanobacteriota</taxon>
        <taxon>Stenosarchaea group</taxon>
        <taxon>Halobacteria</taxon>
        <taxon>Halobacteriales</taxon>
        <taxon>Haloferacaceae</taxon>
        <taxon>Halobaculum</taxon>
    </lineage>
</organism>
<evidence type="ECO:0000259" key="2">
    <source>
        <dbReference type="PROSITE" id="PS50110"/>
    </source>
</evidence>
<protein>
    <submittedName>
        <fullName evidence="3">Response regulator</fullName>
    </submittedName>
</protein>
<dbReference type="PROSITE" id="PS50110">
    <property type="entry name" value="RESPONSE_REGULATORY"/>
    <property type="match status" value="1"/>
</dbReference>
<dbReference type="EMBL" id="JBHTAH010000019">
    <property type="protein sequence ID" value="MFC7071192.1"/>
    <property type="molecule type" value="Genomic_DNA"/>
</dbReference>
<dbReference type="Gene3D" id="3.40.50.2300">
    <property type="match status" value="1"/>
</dbReference>
<feature type="modified residue" description="4-aspartylphosphate" evidence="1">
    <location>
        <position position="53"/>
    </location>
</feature>
<dbReference type="PANTHER" id="PTHR43228:SF1">
    <property type="entry name" value="TWO-COMPONENT RESPONSE REGULATOR ARR22"/>
    <property type="match status" value="1"/>
</dbReference>
<gene>
    <name evidence="3" type="ORF">ACFQL9_16220</name>
</gene>
<dbReference type="GeneID" id="81124074"/>
<dbReference type="InterPro" id="IPR011006">
    <property type="entry name" value="CheY-like_superfamily"/>
</dbReference>
<evidence type="ECO:0000313" key="4">
    <source>
        <dbReference type="Proteomes" id="UP001596461"/>
    </source>
</evidence>
<dbReference type="RefSeq" id="WP_284032241.1">
    <property type="nucleotide sequence ID" value="NZ_CP126154.1"/>
</dbReference>
<dbReference type="InterPro" id="IPR001789">
    <property type="entry name" value="Sig_transdc_resp-reg_receiver"/>
</dbReference>
<dbReference type="Proteomes" id="UP001596461">
    <property type="component" value="Unassembled WGS sequence"/>
</dbReference>
<dbReference type="SUPFAM" id="SSF52172">
    <property type="entry name" value="CheY-like"/>
    <property type="match status" value="1"/>
</dbReference>
<sequence>MTRRILIVDDSGFQRTLVRGILEEDFEVVGEAENGAEAVELFEETKPDLVTMDIMMPEVNGIEATGDIKSRDPETRVVMCTSVEQRDKMKQAVKAGADGYVTKPVEEDTLRDEVESALAV</sequence>
<feature type="domain" description="Response regulatory" evidence="2">
    <location>
        <begin position="4"/>
        <end position="118"/>
    </location>
</feature>
<reference evidence="3 4" key="1">
    <citation type="journal article" date="2019" name="Int. J. Syst. Evol. Microbiol.">
        <title>The Global Catalogue of Microorganisms (GCM) 10K type strain sequencing project: providing services to taxonomists for standard genome sequencing and annotation.</title>
        <authorList>
            <consortium name="The Broad Institute Genomics Platform"/>
            <consortium name="The Broad Institute Genome Sequencing Center for Infectious Disease"/>
            <person name="Wu L."/>
            <person name="Ma J."/>
        </authorList>
    </citation>
    <scope>NUCLEOTIDE SEQUENCE [LARGE SCALE GENOMIC DNA]</scope>
    <source>
        <strain evidence="3 4">DT31</strain>
    </source>
</reference>
<keyword evidence="4" id="KW-1185">Reference proteome</keyword>
<proteinExistence type="predicted"/>
<name>A0ABD5WD69_9EURY</name>
<dbReference type="PANTHER" id="PTHR43228">
    <property type="entry name" value="TWO-COMPONENT RESPONSE REGULATOR"/>
    <property type="match status" value="1"/>
</dbReference>
<evidence type="ECO:0000313" key="3">
    <source>
        <dbReference type="EMBL" id="MFC7071192.1"/>
    </source>
</evidence>
<dbReference type="Pfam" id="PF00072">
    <property type="entry name" value="Response_reg"/>
    <property type="match status" value="1"/>
</dbReference>